<dbReference type="InterPro" id="IPR044824">
    <property type="entry name" value="MAIN-like"/>
</dbReference>
<evidence type="ECO:0000313" key="4">
    <source>
        <dbReference type="EMBL" id="WMV28036.1"/>
    </source>
</evidence>
<gene>
    <name evidence="4" type="ORF">MTR67_021421</name>
</gene>
<evidence type="ECO:0000313" key="5">
    <source>
        <dbReference type="Proteomes" id="UP001234989"/>
    </source>
</evidence>
<dbReference type="Pfam" id="PF10536">
    <property type="entry name" value="PMD"/>
    <property type="match status" value="1"/>
</dbReference>
<dbReference type="AlphaFoldDB" id="A0AAF0QRF8"/>
<evidence type="ECO:0000259" key="3">
    <source>
        <dbReference type="Pfam" id="PF10536"/>
    </source>
</evidence>
<feature type="domain" description="Aminotransferase-like plant mobile" evidence="3">
    <location>
        <begin position="113"/>
        <end position="460"/>
    </location>
</feature>
<accession>A0AAF0QRF8</accession>
<dbReference type="PANTHER" id="PTHR46033:SF65">
    <property type="entry name" value="AMINOTRANSFERASE-LIKE PLANT MOBILE DOMAIN-CONTAINING PROTEIN"/>
    <property type="match status" value="1"/>
</dbReference>
<proteinExistence type="predicted"/>
<sequence>MFSSCRFPSLLLTTTMEQIIKEFDSDILHPEVIVPYSTSSSEFMLGPCFKDGFPSELESFYPLAEGEKLLLHTLQPGWQEKNTWKSWPTATEGWIGWVNRMEKVKGDTWRTADIYDTIQLSKVNIPCDPDLLYAALCFWSTSGNAFHFNFGMMSPTVFDISALTGIRPHGEAISSVLDIQSPKREKSKKIYYEKFIKVNTQREDVTEEEHLAFLNMWLCKFVFCIGSSMVAKEYNNLAIALASGRKVALAPFILSHLYRGCRSLVTRGFAPAGGPFWILQLWLQSYFPQYRPFPYDTQNCTTLGIALAQGKLKQNSFRECLKFFYLCSSISPSQFTPYSPGWLQLAEHIPSNKLALDDIWSNFLIPRDLQYGLAIGNSSVGKAGVEYYSPNQFARQFGLTQTIPLPPHQSVNASPLERIVFNSESGIREVDSKFDQLKRNFSVVEFHPNPKCTPSFESWWSTYISKTRTESVEQILDRIIGEEAIKKRRKKGQEKDKRPSKNAKRELVLPNIEHSHGVPGSSHSSVNRHEKSVDDENVAHVSSDVKSPAAQYSAEVLDKAKAEVQKLLMMPLQQVLLPENYSSLEAALPVYAESPDLLVEKARNLEELRRNLPSLLASFQEAKKQKDEYYKESARKVMLVDDIIRKQELHTELKDLVVGIDASIPNLKEIEALEMNLTTEISHLEAKLEELRIEFPASKKDVADSLATQAETRWADYKRKICV</sequence>
<dbReference type="Proteomes" id="UP001234989">
    <property type="component" value="Chromosome 5"/>
</dbReference>
<feature type="coiled-coil region" evidence="1">
    <location>
        <begin position="667"/>
        <end position="694"/>
    </location>
</feature>
<organism evidence="4 5">
    <name type="scientific">Solanum verrucosum</name>
    <dbReference type="NCBI Taxonomy" id="315347"/>
    <lineage>
        <taxon>Eukaryota</taxon>
        <taxon>Viridiplantae</taxon>
        <taxon>Streptophyta</taxon>
        <taxon>Embryophyta</taxon>
        <taxon>Tracheophyta</taxon>
        <taxon>Spermatophyta</taxon>
        <taxon>Magnoliopsida</taxon>
        <taxon>eudicotyledons</taxon>
        <taxon>Gunneridae</taxon>
        <taxon>Pentapetalae</taxon>
        <taxon>asterids</taxon>
        <taxon>lamiids</taxon>
        <taxon>Solanales</taxon>
        <taxon>Solanaceae</taxon>
        <taxon>Solanoideae</taxon>
        <taxon>Solaneae</taxon>
        <taxon>Solanum</taxon>
    </lineage>
</organism>
<protein>
    <recommendedName>
        <fullName evidence="3">Aminotransferase-like plant mobile domain-containing protein</fullName>
    </recommendedName>
</protein>
<keyword evidence="5" id="KW-1185">Reference proteome</keyword>
<keyword evidence="1" id="KW-0175">Coiled coil</keyword>
<dbReference type="InterPro" id="IPR019557">
    <property type="entry name" value="AminoTfrase-like_pln_mobile"/>
</dbReference>
<evidence type="ECO:0000256" key="2">
    <source>
        <dbReference type="SAM" id="MobiDB-lite"/>
    </source>
</evidence>
<evidence type="ECO:0000256" key="1">
    <source>
        <dbReference type="SAM" id="Coils"/>
    </source>
</evidence>
<feature type="compositionally biased region" description="Basic and acidic residues" evidence="2">
    <location>
        <begin position="493"/>
        <end position="507"/>
    </location>
</feature>
<dbReference type="PANTHER" id="PTHR46033">
    <property type="entry name" value="PROTEIN MAIN-LIKE 2"/>
    <property type="match status" value="1"/>
</dbReference>
<feature type="compositionally biased region" description="Basic and acidic residues" evidence="2">
    <location>
        <begin position="527"/>
        <end position="538"/>
    </location>
</feature>
<reference evidence="4" key="1">
    <citation type="submission" date="2023-08" db="EMBL/GenBank/DDBJ databases">
        <title>A de novo genome assembly of Solanum verrucosum Schlechtendal, a Mexican diploid species geographically isolated from the other diploid A-genome species in potato relatives.</title>
        <authorList>
            <person name="Hosaka K."/>
        </authorList>
    </citation>
    <scope>NUCLEOTIDE SEQUENCE</scope>
    <source>
        <tissue evidence="4">Young leaves</tissue>
    </source>
</reference>
<dbReference type="GO" id="GO:0010073">
    <property type="term" value="P:meristem maintenance"/>
    <property type="evidence" value="ECO:0007669"/>
    <property type="project" value="InterPro"/>
</dbReference>
<name>A0AAF0QRF8_SOLVR</name>
<dbReference type="EMBL" id="CP133616">
    <property type="protein sequence ID" value="WMV28036.1"/>
    <property type="molecule type" value="Genomic_DNA"/>
</dbReference>
<feature type="region of interest" description="Disordered" evidence="2">
    <location>
        <begin position="487"/>
        <end position="545"/>
    </location>
</feature>